<sequence>MQPLPSLSLAQWHLHPNTVRRYWIPLHQHLLSYIPELATIQAAEVASYISALIKFQDEHLGRSSTSTTVLRIPGKVLKDFSTNGGLVNVVRCIYHFKASQGWKKPDFTRKDKVYELVRYIYDVVSKSNLIVPPRIYWAQSMTQDRQKQFYEYLRSLNAIIVRDVKECTHIIEDWKDSGEEGGTWLRTLEKVDGMALVHYWYTPDSADLWMIDAHNYADPEPPPKHKGPWRVSAKWIRDGALFNEWMNEEDYEVEEPAPESKPHQHVHQKHVQSPQSQQSKKPLEEANSDDGDHSQDERCVMDEEYNVEYGDYDEDEERGDDDDEDGEEHDVDDLDYGSNRRNHSKGGGSKQARANRSIDDDDFDKPSRRSGAAKPRVNKVKFLANLRAQARTGPKPYPRLTFQNMNDRIWSQAKRWEWEPVADGLFRNISQCIYTRNLGTRHMYDLSQPETWDVLLEKVSSSTNIKTKRSAADDSVISWEGDYRIVVPSMTHWFSLNTIHDIEKTAFADVFNPPPVPEPILIDGYEIPPEEEPMIINDGDESTYRMVRDYIVHTYRRRPIEYLPISECLSADAKENFNLAYRLHAFLERWGIINYQAVMYPAELRDDPTRSAPLGSLVYRSISDLSDEMKMIYTSASAENHPPFSIPPHNTTVTSAKHHCMSCGKICYFISYISLEYVATEYCESCYLDGKYSSFMQSNRFARLELPALYPDDDDSDEDSVLNESDGESDADPVSQRAASCSSSLSNCGRGGSTEPVGEANGSRKTRHTKQWTDGELYKLLSAIERHGTYDWDAVSIAMGGTKSKEACMKKFLRASLDEEKVQLRKDILHDLDDDAGWNEWEQEFRSYVPLLLGSGVDNPLMNLIRVLSSAISPQVAAAASRGAMSKILRLRLGGDDSGKGTDQDIEYSQASDDMKMRDGIDPSCADHIADTSNSFNSNVAVKVKVKNDDGTSPSHPRDLATTIQAHSPGNVPWVGAEVPSTQFESPAPSTSAVAPVRADLVVNDESTTNGSHNHNSNNNNMVDDGTDAITNVLALTGTLSPKPNPDDDILLSKLLPDTSDRQPRDTKKGLRMTGSLQAAMAHALAEARALAKFEEQTAQTYADELYELQLQKIGLLGSVLEALK</sequence>
<dbReference type="EMBL" id="QEAM01000248">
    <property type="protein sequence ID" value="TPX42882.1"/>
    <property type="molecule type" value="Genomic_DNA"/>
</dbReference>
<dbReference type="Pfam" id="PF04433">
    <property type="entry name" value="SWIRM"/>
    <property type="match status" value="1"/>
</dbReference>
<dbReference type="Pfam" id="PF00249">
    <property type="entry name" value="Myb_DNA-binding"/>
    <property type="match status" value="1"/>
</dbReference>
<dbReference type="InterPro" id="IPR001005">
    <property type="entry name" value="SANT/Myb"/>
</dbReference>
<dbReference type="AlphaFoldDB" id="A0A507CUM3"/>
<feature type="domain" description="Chromo" evidence="4">
    <location>
        <begin position="1"/>
        <end position="268"/>
    </location>
</feature>
<feature type="region of interest" description="Disordered" evidence="1">
    <location>
        <begin position="250"/>
        <end position="378"/>
    </location>
</feature>
<dbReference type="InterPro" id="IPR032450">
    <property type="entry name" value="SMARCC_N"/>
</dbReference>
<dbReference type="InterPro" id="IPR007526">
    <property type="entry name" value="SWIRM"/>
</dbReference>
<dbReference type="SUPFAM" id="SSF52113">
    <property type="entry name" value="BRCT domain"/>
    <property type="match status" value="1"/>
</dbReference>
<reference evidence="5 6" key="1">
    <citation type="journal article" date="2019" name="Sci. Rep.">
        <title>Comparative genomics of chytrid fungi reveal insights into the obligate biotrophic and pathogenic lifestyle of Synchytrium endobioticum.</title>
        <authorList>
            <person name="van de Vossenberg B.T.L.H."/>
            <person name="Warris S."/>
            <person name="Nguyen H.D.T."/>
            <person name="van Gent-Pelzer M.P.E."/>
            <person name="Joly D.L."/>
            <person name="van de Geest H.C."/>
            <person name="Bonants P.J.M."/>
            <person name="Smith D.S."/>
            <person name="Levesque C.A."/>
            <person name="van der Lee T.A.J."/>
        </authorList>
    </citation>
    <scope>NUCLEOTIDE SEQUENCE [LARGE SCALE GENOMIC DNA]</scope>
    <source>
        <strain evidence="5 6">LEV6574</strain>
    </source>
</reference>
<dbReference type="PROSITE" id="PS50934">
    <property type="entry name" value="SWIRM"/>
    <property type="match status" value="1"/>
</dbReference>
<proteinExistence type="predicted"/>
<dbReference type="VEuPathDB" id="FungiDB:SeMB42_g04546"/>
<evidence type="ECO:0000259" key="4">
    <source>
        <dbReference type="PROSITE" id="PS52032"/>
    </source>
</evidence>
<dbReference type="OrthoDB" id="118550at2759"/>
<dbReference type="Gene3D" id="1.10.10.10">
    <property type="entry name" value="Winged helix-like DNA-binding domain superfamily/Winged helix DNA-binding domain"/>
    <property type="match status" value="1"/>
</dbReference>
<evidence type="ECO:0000313" key="5">
    <source>
        <dbReference type="EMBL" id="TPX42882.1"/>
    </source>
</evidence>
<name>A0A507CUM3_9FUNG</name>
<dbReference type="PROSITE" id="PS50090">
    <property type="entry name" value="MYB_LIKE"/>
    <property type="match status" value="1"/>
</dbReference>
<dbReference type="GO" id="GO:0010468">
    <property type="term" value="P:regulation of gene expression"/>
    <property type="evidence" value="ECO:0007669"/>
    <property type="project" value="UniProtKB-ARBA"/>
</dbReference>
<dbReference type="InterPro" id="IPR036388">
    <property type="entry name" value="WH-like_DNA-bd_sf"/>
</dbReference>
<feature type="compositionally biased region" description="Low complexity" evidence="1">
    <location>
        <begin position="271"/>
        <end position="280"/>
    </location>
</feature>
<feature type="compositionally biased region" description="Low complexity" evidence="1">
    <location>
        <begin position="735"/>
        <end position="748"/>
    </location>
</feature>
<organism evidence="5 6">
    <name type="scientific">Synchytrium endobioticum</name>
    <dbReference type="NCBI Taxonomy" id="286115"/>
    <lineage>
        <taxon>Eukaryota</taxon>
        <taxon>Fungi</taxon>
        <taxon>Fungi incertae sedis</taxon>
        <taxon>Chytridiomycota</taxon>
        <taxon>Chytridiomycota incertae sedis</taxon>
        <taxon>Chytridiomycetes</taxon>
        <taxon>Synchytriales</taxon>
        <taxon>Synchytriaceae</taxon>
        <taxon>Synchytrium</taxon>
    </lineage>
</organism>
<dbReference type="SUPFAM" id="SSF46689">
    <property type="entry name" value="Homeodomain-like"/>
    <property type="match status" value="2"/>
</dbReference>
<evidence type="ECO:0000259" key="3">
    <source>
        <dbReference type="PROSITE" id="PS50934"/>
    </source>
</evidence>
<dbReference type="InterPro" id="IPR009057">
    <property type="entry name" value="Homeodomain-like_sf"/>
</dbReference>
<dbReference type="Pfam" id="PF16496">
    <property type="entry name" value="SWIRM-assoc_2"/>
    <property type="match status" value="1"/>
</dbReference>
<dbReference type="PROSITE" id="PS52032">
    <property type="entry name" value="MARR_BRCT_CHROMO"/>
    <property type="match status" value="1"/>
</dbReference>
<evidence type="ECO:0000256" key="1">
    <source>
        <dbReference type="SAM" id="MobiDB-lite"/>
    </source>
</evidence>
<dbReference type="Proteomes" id="UP000320475">
    <property type="component" value="Unassembled WGS sequence"/>
</dbReference>
<accession>A0A507CUM3</accession>
<comment type="caution">
    <text evidence="5">The sequence shown here is derived from an EMBL/GenBank/DDBJ whole genome shotgun (WGS) entry which is preliminary data.</text>
</comment>
<dbReference type="CDD" id="cd00167">
    <property type="entry name" value="SANT"/>
    <property type="match status" value="1"/>
</dbReference>
<feature type="region of interest" description="Disordered" evidence="1">
    <location>
        <begin position="709"/>
        <end position="768"/>
    </location>
</feature>
<feature type="compositionally biased region" description="Basic and acidic residues" evidence="1">
    <location>
        <begin position="290"/>
        <end position="301"/>
    </location>
</feature>
<feature type="domain" description="SWIRM" evidence="3">
    <location>
        <begin position="485"/>
        <end position="604"/>
    </location>
</feature>
<feature type="compositionally biased region" description="Acidic residues" evidence="1">
    <location>
        <begin position="302"/>
        <end position="335"/>
    </location>
</feature>
<feature type="compositionally biased region" description="Acidic residues" evidence="1">
    <location>
        <begin position="711"/>
        <end position="731"/>
    </location>
</feature>
<dbReference type="InterPro" id="IPR049898">
    <property type="entry name" value="MARR_BRCT_CHROMO"/>
</dbReference>
<gene>
    <name evidence="5" type="ORF">SeLEV6574_g05349</name>
</gene>
<dbReference type="Gene3D" id="3.40.50.10190">
    <property type="entry name" value="BRCT domain"/>
    <property type="match status" value="1"/>
</dbReference>
<protein>
    <submittedName>
        <fullName evidence="5">Uncharacterized protein</fullName>
    </submittedName>
</protein>
<feature type="domain" description="Myb-like" evidence="2">
    <location>
        <begin position="764"/>
        <end position="816"/>
    </location>
</feature>
<dbReference type="InterPro" id="IPR036420">
    <property type="entry name" value="BRCT_dom_sf"/>
</dbReference>
<evidence type="ECO:0000259" key="2">
    <source>
        <dbReference type="PROSITE" id="PS50090"/>
    </source>
</evidence>
<dbReference type="Gene3D" id="1.10.10.60">
    <property type="entry name" value="Homeodomain-like"/>
    <property type="match status" value="1"/>
</dbReference>
<evidence type="ECO:0000313" key="6">
    <source>
        <dbReference type="Proteomes" id="UP000320475"/>
    </source>
</evidence>
<dbReference type="SMART" id="SM00717">
    <property type="entry name" value="SANT"/>
    <property type="match status" value="1"/>
</dbReference>